<feature type="domain" description="PHD-type" evidence="6">
    <location>
        <begin position="321"/>
        <end position="373"/>
    </location>
</feature>
<dbReference type="SUPFAM" id="SSF57903">
    <property type="entry name" value="FYVE/PHD zinc finger"/>
    <property type="match status" value="1"/>
</dbReference>
<evidence type="ECO:0000256" key="3">
    <source>
        <dbReference type="ARBA" id="ARBA00022833"/>
    </source>
</evidence>
<feature type="compositionally biased region" description="Basic and acidic residues" evidence="5">
    <location>
        <begin position="530"/>
        <end position="540"/>
    </location>
</feature>
<feature type="region of interest" description="Disordered" evidence="5">
    <location>
        <begin position="698"/>
        <end position="740"/>
    </location>
</feature>
<protein>
    <recommendedName>
        <fullName evidence="6">PHD-type domain-containing protein</fullName>
    </recommendedName>
</protein>
<evidence type="ECO:0000313" key="8">
    <source>
        <dbReference type="EnsemblPlants" id="KQK01053"/>
    </source>
</evidence>
<gene>
    <name evidence="8" type="primary">LOC100842652</name>
    <name evidence="7" type="ORF">BRADI_3g53567v3</name>
</gene>
<evidence type="ECO:0000313" key="7">
    <source>
        <dbReference type="EMBL" id="KQK01053.1"/>
    </source>
</evidence>
<sequence>MGDAVASPPVAPVKRRRGDGAGMRRVAEIVMVLAAAGEARGGREPTAAERALAAEARGRLAAAVSEGAVRPKDLFPGEAVRAVVEDLGLNRAKDPAAMGFRPPKASIADRLMLTKRKMEEVKESPVQPTITPLQVTVSSGMAEFQGSNAPPMFAVGTVRNPPAVAAMPTTAPGTSTSVMLSKPHGSSPVKPVTSPSVVALPHTGQPQLRSEKGVNGPSNLTRVTAGHLNKSFQDTSVKSNLTTVTSTNQVVRNPDTKVAAIQTVTGNPPMGHHATPGTPSVTTKPTLARHIEIAKNVQRFLRQPANNPSWTPPSTEYMHARLDCQICKVAIMDANSLLVCDACERGAHLKCLQHYGNKGVPIADWHCPTCVAQSKGKTLPPKYGKVTRTVVASQAGPPGGATQLSVQGAAGNTSANENHQKVAANGNLIKSNSMQAGSTVHNSTILALNAATRSQSISVSRSLKGNVNNSETSSDEKEGNVQPFSTGQHNVKAPSEPQSSELTAGTSSGSHSGKSSNENVSSGLSLHSVDSGKDTMHEHQSAVTSGINCLDSSFAVAAGANIRSEALPSRDVEMVNSNGTLVNQISNIDTEEKIGTEATSDVATEEKVHAEAISEPQRIKDIEMTNSTETPICQSSNIAIEENHPTGTTLEPHTIEDMETTVNTAKAMDETNNVSTEEEARSAPASAVKDVEMATNVGTATNQTQLANESTENGGRESPSGATLVGKSDVNATPDHHSTHQVLPNGVLHITGEVLCGQEGESVDCSAAPREETS</sequence>
<feature type="region of interest" description="Disordered" evidence="5">
    <location>
        <begin position="394"/>
        <end position="416"/>
    </location>
</feature>
<dbReference type="Proteomes" id="UP000008810">
    <property type="component" value="Chromosome 3"/>
</dbReference>
<feature type="compositionally biased region" description="Polar residues" evidence="5">
    <location>
        <begin position="698"/>
        <end position="713"/>
    </location>
</feature>
<dbReference type="HOGENOM" id="CLU_354258_0_0_1"/>
<dbReference type="InterPro" id="IPR011011">
    <property type="entry name" value="Znf_FYVE_PHD"/>
</dbReference>
<reference evidence="7 8" key="1">
    <citation type="journal article" date="2010" name="Nature">
        <title>Genome sequencing and analysis of the model grass Brachypodium distachyon.</title>
        <authorList>
            <consortium name="International Brachypodium Initiative"/>
        </authorList>
    </citation>
    <scope>NUCLEOTIDE SEQUENCE [LARGE SCALE GENOMIC DNA]</scope>
    <source>
        <strain evidence="7">Bd21</strain>
        <strain evidence="8">cv. Bd21</strain>
    </source>
</reference>
<dbReference type="GeneID" id="100842652"/>
<dbReference type="OMA" id="AIMDMES"/>
<evidence type="ECO:0000259" key="6">
    <source>
        <dbReference type="PROSITE" id="PS50016"/>
    </source>
</evidence>
<dbReference type="InterPro" id="IPR019787">
    <property type="entry name" value="Znf_PHD-finger"/>
</dbReference>
<name>I1IDA2_BRADI</name>
<dbReference type="Pfam" id="PF25073">
    <property type="entry name" value="DUF7797"/>
    <property type="match status" value="1"/>
</dbReference>
<dbReference type="OrthoDB" id="787137at2759"/>
<dbReference type="STRING" id="15368.I1IDA2"/>
<dbReference type="AlphaFoldDB" id="I1IDA2"/>
<evidence type="ECO:0000256" key="1">
    <source>
        <dbReference type="ARBA" id="ARBA00022723"/>
    </source>
</evidence>
<reference evidence="8" key="3">
    <citation type="submission" date="2018-08" db="UniProtKB">
        <authorList>
            <consortium name="EnsemblPlants"/>
        </authorList>
    </citation>
    <scope>IDENTIFICATION</scope>
    <source>
        <strain evidence="8">cv. Bd21</strain>
    </source>
</reference>
<dbReference type="EnsemblPlants" id="KQK01053">
    <property type="protein sequence ID" value="KQK01053"/>
    <property type="gene ID" value="BRADI_3g53567v3"/>
</dbReference>
<dbReference type="KEGG" id="bdi:100842652"/>
<dbReference type="Gene3D" id="3.30.40.10">
    <property type="entry name" value="Zinc/RING finger domain, C3HC4 (zinc finger)"/>
    <property type="match status" value="1"/>
</dbReference>
<dbReference type="PANTHER" id="PTHR47527">
    <property type="entry name" value="RING/FYVE/PHD ZINC FINGER SUPERFAMILY PROTEIN"/>
    <property type="match status" value="1"/>
</dbReference>
<proteinExistence type="predicted"/>
<reference evidence="7" key="2">
    <citation type="submission" date="2017-06" db="EMBL/GenBank/DDBJ databases">
        <title>WGS assembly of Brachypodium distachyon.</title>
        <authorList>
            <consortium name="The International Brachypodium Initiative"/>
            <person name="Lucas S."/>
            <person name="Harmon-Smith M."/>
            <person name="Lail K."/>
            <person name="Tice H."/>
            <person name="Grimwood J."/>
            <person name="Bruce D."/>
            <person name="Barry K."/>
            <person name="Shu S."/>
            <person name="Lindquist E."/>
            <person name="Wang M."/>
            <person name="Pitluck S."/>
            <person name="Vogel J.P."/>
            <person name="Garvin D.F."/>
            <person name="Mockler T.C."/>
            <person name="Schmutz J."/>
            <person name="Rokhsar D."/>
            <person name="Bevan M.W."/>
        </authorList>
    </citation>
    <scope>NUCLEOTIDE SEQUENCE</scope>
    <source>
        <strain evidence="7">Bd21</strain>
    </source>
</reference>
<dbReference type="InterPro" id="IPR013083">
    <property type="entry name" value="Znf_RING/FYVE/PHD"/>
</dbReference>
<dbReference type="EMBL" id="CM000882">
    <property type="protein sequence ID" value="KQK01053.1"/>
    <property type="molecule type" value="Genomic_DNA"/>
</dbReference>
<accession>I1IDA2</accession>
<dbReference type="Gramene" id="KQK01053">
    <property type="protein sequence ID" value="KQK01053"/>
    <property type="gene ID" value="BRADI_3g53567v3"/>
</dbReference>
<keyword evidence="1" id="KW-0479">Metal-binding</keyword>
<dbReference type="RefSeq" id="XP_003570259.2">
    <property type="nucleotide sequence ID" value="XM_003570211.4"/>
</dbReference>
<dbReference type="InterPro" id="IPR001965">
    <property type="entry name" value="Znf_PHD"/>
</dbReference>
<dbReference type="GO" id="GO:0008270">
    <property type="term" value="F:zinc ion binding"/>
    <property type="evidence" value="ECO:0007669"/>
    <property type="project" value="UniProtKB-KW"/>
</dbReference>
<keyword evidence="3" id="KW-0862">Zinc</keyword>
<dbReference type="PANTHER" id="PTHR47527:SF3">
    <property type="entry name" value="RING_FYVE_PHD ZINC FINGER SUPERFAMILY PROTEIN"/>
    <property type="match status" value="1"/>
</dbReference>
<keyword evidence="9" id="KW-1185">Reference proteome</keyword>
<dbReference type="PROSITE" id="PS50016">
    <property type="entry name" value="ZF_PHD_2"/>
    <property type="match status" value="1"/>
</dbReference>
<organism evidence="8">
    <name type="scientific">Brachypodium distachyon</name>
    <name type="common">Purple false brome</name>
    <name type="synonym">Trachynia distachya</name>
    <dbReference type="NCBI Taxonomy" id="15368"/>
    <lineage>
        <taxon>Eukaryota</taxon>
        <taxon>Viridiplantae</taxon>
        <taxon>Streptophyta</taxon>
        <taxon>Embryophyta</taxon>
        <taxon>Tracheophyta</taxon>
        <taxon>Spermatophyta</taxon>
        <taxon>Magnoliopsida</taxon>
        <taxon>Liliopsida</taxon>
        <taxon>Poales</taxon>
        <taxon>Poaceae</taxon>
        <taxon>BOP clade</taxon>
        <taxon>Pooideae</taxon>
        <taxon>Stipodae</taxon>
        <taxon>Brachypodieae</taxon>
        <taxon>Brachypodium</taxon>
    </lineage>
</organism>
<feature type="region of interest" description="Disordered" evidence="5">
    <location>
        <begin position="457"/>
        <end position="540"/>
    </location>
</feature>
<evidence type="ECO:0000256" key="5">
    <source>
        <dbReference type="SAM" id="MobiDB-lite"/>
    </source>
</evidence>
<evidence type="ECO:0000313" key="9">
    <source>
        <dbReference type="Proteomes" id="UP000008810"/>
    </source>
</evidence>
<dbReference type="CDD" id="cd15489">
    <property type="entry name" value="PHD_SF"/>
    <property type="match status" value="1"/>
</dbReference>
<feature type="compositionally biased region" description="Polar residues" evidence="5">
    <location>
        <begin position="402"/>
        <end position="416"/>
    </location>
</feature>
<keyword evidence="2 4" id="KW-0863">Zinc-finger</keyword>
<dbReference type="eggNOG" id="ENOG502QT38">
    <property type="taxonomic scope" value="Eukaryota"/>
</dbReference>
<dbReference type="InterPro" id="IPR056699">
    <property type="entry name" value="DUF7797"/>
</dbReference>
<evidence type="ECO:0000256" key="4">
    <source>
        <dbReference type="PROSITE-ProRule" id="PRU00146"/>
    </source>
</evidence>
<evidence type="ECO:0000256" key="2">
    <source>
        <dbReference type="ARBA" id="ARBA00022771"/>
    </source>
</evidence>
<dbReference type="Pfam" id="PF00628">
    <property type="entry name" value="PHD"/>
    <property type="match status" value="1"/>
</dbReference>
<dbReference type="SMART" id="SM00249">
    <property type="entry name" value="PHD"/>
    <property type="match status" value="1"/>
</dbReference>
<feature type="compositionally biased region" description="Low complexity" evidence="5">
    <location>
        <begin position="505"/>
        <end position="516"/>
    </location>
</feature>
<feature type="compositionally biased region" description="Polar residues" evidence="5">
    <location>
        <begin position="457"/>
        <end position="472"/>
    </location>
</feature>